<dbReference type="EMBL" id="JAQQFM010000005">
    <property type="protein sequence ID" value="MFL9925213.1"/>
    <property type="molecule type" value="Genomic_DNA"/>
</dbReference>
<comment type="caution">
    <text evidence="1">The sequence shown here is derived from an EMBL/GenBank/DDBJ whole genome shotgun (WGS) entry which is preliminary data.</text>
</comment>
<accession>A0ABW9ABQ9</accession>
<gene>
    <name evidence="1" type="ORF">PQR62_13125</name>
</gene>
<evidence type="ECO:0000313" key="2">
    <source>
        <dbReference type="Proteomes" id="UP001629246"/>
    </source>
</evidence>
<sequence>MHFHHATAISPAPSGDWAALSDAERISGIDRSVQAQHPVFKEQLTVVSARHDGQVIVRLAMPLGPSDRGTLLMDFEDFLKQAVDQGITVWGESLGDKNSLRNLRGIEVKS</sequence>
<dbReference type="Proteomes" id="UP001629246">
    <property type="component" value="Unassembled WGS sequence"/>
</dbReference>
<dbReference type="RefSeq" id="WP_408158391.1">
    <property type="nucleotide sequence ID" value="NZ_JAQQFM010000005.1"/>
</dbReference>
<keyword evidence="2" id="KW-1185">Reference proteome</keyword>
<protein>
    <submittedName>
        <fullName evidence="1">Uncharacterized protein</fullName>
    </submittedName>
</protein>
<reference evidence="1 2" key="1">
    <citation type="journal article" date="2024" name="Chem. Sci.">
        <title>Discovery of megapolipeptins by genome mining of a Burkholderiales bacteria collection.</title>
        <authorList>
            <person name="Paulo B.S."/>
            <person name="Recchia M.J.J."/>
            <person name="Lee S."/>
            <person name="Fergusson C.H."/>
            <person name="Romanowski S.B."/>
            <person name="Hernandez A."/>
            <person name="Krull N."/>
            <person name="Liu D.Y."/>
            <person name="Cavanagh H."/>
            <person name="Bos A."/>
            <person name="Gray C.A."/>
            <person name="Murphy B.T."/>
            <person name="Linington R.G."/>
            <person name="Eustaquio A.S."/>
        </authorList>
    </citation>
    <scope>NUCLEOTIDE SEQUENCE [LARGE SCALE GENOMIC DNA]</scope>
    <source>
        <strain evidence="1 2">RL21-008-BIB-A</strain>
    </source>
</reference>
<name>A0ABW9ABQ9_9BURK</name>
<proteinExistence type="predicted"/>
<organism evidence="1 2">
    <name type="scientific">Herbaspirillum lusitanum</name>
    <dbReference type="NCBI Taxonomy" id="213312"/>
    <lineage>
        <taxon>Bacteria</taxon>
        <taxon>Pseudomonadati</taxon>
        <taxon>Pseudomonadota</taxon>
        <taxon>Betaproteobacteria</taxon>
        <taxon>Burkholderiales</taxon>
        <taxon>Oxalobacteraceae</taxon>
        <taxon>Herbaspirillum</taxon>
    </lineage>
</organism>
<evidence type="ECO:0000313" key="1">
    <source>
        <dbReference type="EMBL" id="MFL9925213.1"/>
    </source>
</evidence>